<evidence type="ECO:0000313" key="2">
    <source>
        <dbReference type="EMBL" id="ACB54382.1"/>
    </source>
</evidence>
<name>B1X2M1_CROS5</name>
<protein>
    <recommendedName>
        <fullName evidence="1">N-acetyltransferase domain-containing protein</fullName>
    </recommendedName>
</protein>
<keyword evidence="3" id="KW-1185">Reference proteome</keyword>
<gene>
    <name evidence="2" type="ordered locus">cce_5036</name>
</gene>
<dbReference type="eggNOG" id="COG1246">
    <property type="taxonomic scope" value="Bacteria"/>
</dbReference>
<dbReference type="STRING" id="43989.cce_5036"/>
<dbReference type="SUPFAM" id="SSF55729">
    <property type="entry name" value="Acyl-CoA N-acyltransferases (Nat)"/>
    <property type="match status" value="1"/>
</dbReference>
<dbReference type="InterPro" id="IPR016181">
    <property type="entry name" value="Acyl_CoA_acyltransferase"/>
</dbReference>
<dbReference type="InterPro" id="IPR000182">
    <property type="entry name" value="GNAT_dom"/>
</dbReference>
<accession>B1X2M1</accession>
<sequence>MRNYLLEFKKFMVELLEKCNVRKAISQDIWAIRWLVLAAFLDPTQLKVEQFWVIELDRKIIACGQLRSFEKAQELGSVVVKKTYRNQGLGTYLTQHLIEERTGTLYLECLGNKLKNFYKRFGFIEVNFETSSPQLPEKFWVTKTLAKWLKLPLFIMILK</sequence>
<feature type="domain" description="N-acetyltransferase" evidence="1">
    <location>
        <begin position="1"/>
        <end position="146"/>
    </location>
</feature>
<dbReference type="KEGG" id="cyt:cce_5036"/>
<dbReference type="HOGENOM" id="CLU_103232_0_0_3"/>
<organism evidence="2 3">
    <name type="scientific">Crocosphaera subtropica (strain ATCC 51142 / BH68)</name>
    <name type="common">Cyanothece sp. (strain ATCC 51142)</name>
    <dbReference type="NCBI Taxonomy" id="43989"/>
    <lineage>
        <taxon>Bacteria</taxon>
        <taxon>Bacillati</taxon>
        <taxon>Cyanobacteriota</taxon>
        <taxon>Cyanophyceae</taxon>
        <taxon>Oscillatoriophycideae</taxon>
        <taxon>Chroococcales</taxon>
        <taxon>Aphanothecaceae</taxon>
        <taxon>Crocosphaera</taxon>
        <taxon>Crocosphaera subtropica</taxon>
    </lineage>
</organism>
<evidence type="ECO:0000259" key="1">
    <source>
        <dbReference type="PROSITE" id="PS51186"/>
    </source>
</evidence>
<dbReference type="Pfam" id="PF13508">
    <property type="entry name" value="Acetyltransf_7"/>
    <property type="match status" value="1"/>
</dbReference>
<dbReference type="CDD" id="cd04301">
    <property type="entry name" value="NAT_SF"/>
    <property type="match status" value="1"/>
</dbReference>
<dbReference type="PROSITE" id="PS51186">
    <property type="entry name" value="GNAT"/>
    <property type="match status" value="1"/>
</dbReference>
<dbReference type="Gene3D" id="3.40.630.30">
    <property type="match status" value="1"/>
</dbReference>
<evidence type="ECO:0000313" key="3">
    <source>
        <dbReference type="Proteomes" id="UP000001203"/>
    </source>
</evidence>
<dbReference type="GO" id="GO:0016747">
    <property type="term" value="F:acyltransferase activity, transferring groups other than amino-acyl groups"/>
    <property type="evidence" value="ECO:0007669"/>
    <property type="project" value="InterPro"/>
</dbReference>
<dbReference type="EMBL" id="CP000807">
    <property type="protein sequence ID" value="ACB54382.1"/>
    <property type="molecule type" value="Genomic_DNA"/>
</dbReference>
<proteinExistence type="predicted"/>
<dbReference type="AlphaFoldDB" id="B1X2M1"/>
<dbReference type="Proteomes" id="UP000001203">
    <property type="component" value="Chromosome linear"/>
</dbReference>
<reference evidence="2 3" key="1">
    <citation type="journal article" date="2008" name="Proc. Natl. Acad. Sci. U.S.A.">
        <title>The genome of Cyanothece 51142, a unicellular diazotrophic cyanobacterium important in the marine nitrogen cycle.</title>
        <authorList>
            <person name="Welsh E.A."/>
            <person name="Liberton M."/>
            <person name="Stoeckel J."/>
            <person name="Loh T."/>
            <person name="Elvitigala T."/>
            <person name="Wang C."/>
            <person name="Wollam A."/>
            <person name="Fulton R.S."/>
            <person name="Clifton S.W."/>
            <person name="Jacobs J.M."/>
            <person name="Aurora R."/>
            <person name="Ghosh B.K."/>
            <person name="Sherman L.A."/>
            <person name="Smith R.D."/>
            <person name="Wilson R.K."/>
            <person name="Pakrasi H.B."/>
        </authorList>
    </citation>
    <scope>NUCLEOTIDE SEQUENCE [LARGE SCALE GENOMIC DNA]</scope>
    <source>
        <strain evidence="3">ATCC 51142 / BH68</strain>
    </source>
</reference>